<accession>A0A5C3MKR8</accession>
<evidence type="ECO:0000313" key="1">
    <source>
        <dbReference type="EMBL" id="TFK45275.1"/>
    </source>
</evidence>
<organism evidence="1 2">
    <name type="scientific">Heliocybe sulcata</name>
    <dbReference type="NCBI Taxonomy" id="5364"/>
    <lineage>
        <taxon>Eukaryota</taxon>
        <taxon>Fungi</taxon>
        <taxon>Dikarya</taxon>
        <taxon>Basidiomycota</taxon>
        <taxon>Agaricomycotina</taxon>
        <taxon>Agaricomycetes</taxon>
        <taxon>Gloeophyllales</taxon>
        <taxon>Gloeophyllaceae</taxon>
        <taxon>Heliocybe</taxon>
    </lineage>
</organism>
<name>A0A5C3MKR8_9AGAM</name>
<sequence length="134" mass="14523">MSSWPPEVHGSHSILYPSSTPSWILLAHSGGVLESHHSGAVLQPYASHSSGTVVGISSSRLVSSDSSMPLYWVTCAATAQNADSDTSSSSLHRSIDLSLIQFNAVLHSLVTCAWYLGTTRTWIFRTAPRERLRI</sequence>
<keyword evidence="2" id="KW-1185">Reference proteome</keyword>
<dbReference type="AlphaFoldDB" id="A0A5C3MKR8"/>
<reference evidence="1 2" key="1">
    <citation type="journal article" date="2019" name="Nat. Ecol. Evol.">
        <title>Megaphylogeny resolves global patterns of mushroom evolution.</title>
        <authorList>
            <person name="Varga T."/>
            <person name="Krizsan K."/>
            <person name="Foldi C."/>
            <person name="Dima B."/>
            <person name="Sanchez-Garcia M."/>
            <person name="Sanchez-Ramirez S."/>
            <person name="Szollosi G.J."/>
            <person name="Szarkandi J.G."/>
            <person name="Papp V."/>
            <person name="Albert L."/>
            <person name="Andreopoulos W."/>
            <person name="Angelini C."/>
            <person name="Antonin V."/>
            <person name="Barry K.W."/>
            <person name="Bougher N.L."/>
            <person name="Buchanan P."/>
            <person name="Buyck B."/>
            <person name="Bense V."/>
            <person name="Catcheside P."/>
            <person name="Chovatia M."/>
            <person name="Cooper J."/>
            <person name="Damon W."/>
            <person name="Desjardin D."/>
            <person name="Finy P."/>
            <person name="Geml J."/>
            <person name="Haridas S."/>
            <person name="Hughes K."/>
            <person name="Justo A."/>
            <person name="Karasinski D."/>
            <person name="Kautmanova I."/>
            <person name="Kiss B."/>
            <person name="Kocsube S."/>
            <person name="Kotiranta H."/>
            <person name="LaButti K.M."/>
            <person name="Lechner B.E."/>
            <person name="Liimatainen K."/>
            <person name="Lipzen A."/>
            <person name="Lukacs Z."/>
            <person name="Mihaltcheva S."/>
            <person name="Morgado L.N."/>
            <person name="Niskanen T."/>
            <person name="Noordeloos M.E."/>
            <person name="Ohm R.A."/>
            <person name="Ortiz-Santana B."/>
            <person name="Ovrebo C."/>
            <person name="Racz N."/>
            <person name="Riley R."/>
            <person name="Savchenko A."/>
            <person name="Shiryaev A."/>
            <person name="Soop K."/>
            <person name="Spirin V."/>
            <person name="Szebenyi C."/>
            <person name="Tomsovsky M."/>
            <person name="Tulloss R.E."/>
            <person name="Uehling J."/>
            <person name="Grigoriev I.V."/>
            <person name="Vagvolgyi C."/>
            <person name="Papp T."/>
            <person name="Martin F.M."/>
            <person name="Miettinen O."/>
            <person name="Hibbett D.S."/>
            <person name="Nagy L.G."/>
        </authorList>
    </citation>
    <scope>NUCLEOTIDE SEQUENCE [LARGE SCALE GENOMIC DNA]</scope>
    <source>
        <strain evidence="1 2">OMC1185</strain>
    </source>
</reference>
<dbReference type="Proteomes" id="UP000305948">
    <property type="component" value="Unassembled WGS sequence"/>
</dbReference>
<evidence type="ECO:0000313" key="2">
    <source>
        <dbReference type="Proteomes" id="UP000305948"/>
    </source>
</evidence>
<proteinExistence type="predicted"/>
<gene>
    <name evidence="1" type="ORF">OE88DRAFT_1229560</name>
</gene>
<dbReference type="EMBL" id="ML213548">
    <property type="protein sequence ID" value="TFK45275.1"/>
    <property type="molecule type" value="Genomic_DNA"/>
</dbReference>
<protein>
    <submittedName>
        <fullName evidence="1">Uncharacterized protein</fullName>
    </submittedName>
</protein>